<name>A0AA97PG63_PYRO3</name>
<dbReference type="AlphaFoldDB" id="A0AA97PG63"/>
<accession>A0AA97PG63</accession>
<reference evidence="1" key="1">
    <citation type="journal article" date="2012" name="PLoS Genet.">
        <title>Comparative analysis of the genomes of two field isolates of the rice blast fungus Magnaporthe oryzae.</title>
        <authorList>
            <person name="Xue M."/>
            <person name="Yang J."/>
            <person name="Li Z."/>
            <person name="Hu S."/>
            <person name="Yao N."/>
            <person name="Dean R.A."/>
            <person name="Zhao W."/>
            <person name="Shen M."/>
            <person name="Zhang H."/>
            <person name="Li C."/>
            <person name="Liu L."/>
            <person name="Cao L."/>
            <person name="Xu X."/>
            <person name="Xing Y."/>
            <person name="Hsiang T."/>
            <person name="Zhang Z."/>
            <person name="Xu J.R."/>
            <person name="Peng Y.L."/>
        </authorList>
    </citation>
    <scope>NUCLEOTIDE SEQUENCE</scope>
    <source>
        <strain evidence="1">Y34</strain>
    </source>
</reference>
<dbReference type="Proteomes" id="UP000011086">
    <property type="component" value="Unassembled WGS sequence"/>
</dbReference>
<proteinExistence type="predicted"/>
<organism evidence="1">
    <name type="scientific">Pyricularia oryzae (strain Y34)</name>
    <name type="common">Rice blast fungus</name>
    <name type="synonym">Magnaporthe oryzae</name>
    <dbReference type="NCBI Taxonomy" id="1143189"/>
    <lineage>
        <taxon>Eukaryota</taxon>
        <taxon>Fungi</taxon>
        <taxon>Dikarya</taxon>
        <taxon>Ascomycota</taxon>
        <taxon>Pezizomycotina</taxon>
        <taxon>Sordariomycetes</taxon>
        <taxon>Sordariomycetidae</taxon>
        <taxon>Magnaporthales</taxon>
        <taxon>Pyriculariaceae</taxon>
        <taxon>Pyricularia</taxon>
    </lineage>
</organism>
<protein>
    <submittedName>
        <fullName evidence="1">Uncharacterized protein</fullName>
    </submittedName>
</protein>
<gene>
    <name evidence="1" type="ORF">OOU_Y34scaffold00956g1</name>
</gene>
<evidence type="ECO:0000313" key="1">
    <source>
        <dbReference type="EMBL" id="ELQ33391.1"/>
    </source>
</evidence>
<feature type="non-terminal residue" evidence="1">
    <location>
        <position position="1"/>
    </location>
</feature>
<dbReference type="EMBL" id="JH793518">
    <property type="protein sequence ID" value="ELQ33391.1"/>
    <property type="molecule type" value="Genomic_DNA"/>
</dbReference>
<sequence>YNSFIKATLNEEVSGNLNPIRPIQKLKMQVRSLLSSSLISISNVQTAYF</sequence>